<dbReference type="AlphaFoldDB" id="A0AB35BYP3"/>
<comment type="pathway">
    <text evidence="9">Protein modification; lipoprotein biosynthesis (N-acyl transfer).</text>
</comment>
<dbReference type="EC" id="2.3.1.269" evidence="9"/>
<keyword evidence="8 9" id="KW-0012">Acyltransferase</keyword>
<dbReference type="SUPFAM" id="SSF56317">
    <property type="entry name" value="Carbon-nitrogen hydrolase"/>
    <property type="match status" value="1"/>
</dbReference>
<dbReference type="InterPro" id="IPR003010">
    <property type="entry name" value="C-N_Hydrolase"/>
</dbReference>
<evidence type="ECO:0000313" key="12">
    <source>
        <dbReference type="Proteomes" id="UP000680020"/>
    </source>
</evidence>
<organism evidence="11 12">
    <name type="scientific">Wohlfahrtiimonas chitiniclastica</name>
    <dbReference type="NCBI Taxonomy" id="400946"/>
    <lineage>
        <taxon>Bacteria</taxon>
        <taxon>Pseudomonadati</taxon>
        <taxon>Pseudomonadota</taxon>
        <taxon>Gammaproteobacteria</taxon>
        <taxon>Cardiobacteriales</taxon>
        <taxon>Ignatzschineriaceae</taxon>
        <taxon>Wohlfahrtiimonas</taxon>
    </lineage>
</organism>
<comment type="catalytic activity">
    <reaction evidence="9">
        <text>N-terminal S-1,2-diacyl-sn-glyceryl-L-cysteinyl-[lipoprotein] + a glycerophospholipid = N-acyl-S-1,2-diacyl-sn-glyceryl-L-cysteinyl-[lipoprotein] + a 2-acyl-sn-glycero-3-phospholipid + H(+)</text>
        <dbReference type="Rhea" id="RHEA:48228"/>
        <dbReference type="Rhea" id="RHEA-COMP:14681"/>
        <dbReference type="Rhea" id="RHEA-COMP:14684"/>
        <dbReference type="ChEBI" id="CHEBI:15378"/>
        <dbReference type="ChEBI" id="CHEBI:136912"/>
        <dbReference type="ChEBI" id="CHEBI:140656"/>
        <dbReference type="ChEBI" id="CHEBI:140657"/>
        <dbReference type="ChEBI" id="CHEBI:140660"/>
        <dbReference type="EC" id="2.3.1.269"/>
    </reaction>
</comment>
<dbReference type="CDD" id="cd07571">
    <property type="entry name" value="ALP_N-acyl_transferase"/>
    <property type="match status" value="1"/>
</dbReference>
<dbReference type="GO" id="GO:0042158">
    <property type="term" value="P:lipoprotein biosynthetic process"/>
    <property type="evidence" value="ECO:0007669"/>
    <property type="project" value="UniProtKB-UniRule"/>
</dbReference>
<dbReference type="NCBIfam" id="TIGR00546">
    <property type="entry name" value="lnt"/>
    <property type="match status" value="1"/>
</dbReference>
<evidence type="ECO:0000256" key="9">
    <source>
        <dbReference type="HAMAP-Rule" id="MF_01148"/>
    </source>
</evidence>
<proteinExistence type="inferred from homology"/>
<feature type="transmembrane region" description="Helical" evidence="9">
    <location>
        <begin position="158"/>
        <end position="184"/>
    </location>
</feature>
<name>A0AB35BYP3_9GAMM</name>
<evidence type="ECO:0000256" key="4">
    <source>
        <dbReference type="ARBA" id="ARBA00022679"/>
    </source>
</evidence>
<accession>A0AB35BYP3</accession>
<gene>
    <name evidence="9 11" type="primary">lnt</name>
    <name evidence="11" type="ORF">J7561_09445</name>
</gene>
<dbReference type="Pfam" id="PF00795">
    <property type="entry name" value="CN_hydrolase"/>
    <property type="match status" value="1"/>
</dbReference>
<evidence type="ECO:0000313" key="11">
    <source>
        <dbReference type="EMBL" id="MBS7825419.1"/>
    </source>
</evidence>
<dbReference type="GO" id="GO:0005886">
    <property type="term" value="C:plasma membrane"/>
    <property type="evidence" value="ECO:0007669"/>
    <property type="project" value="UniProtKB-SubCell"/>
</dbReference>
<feature type="transmembrane region" description="Helical" evidence="9">
    <location>
        <begin position="30"/>
        <end position="46"/>
    </location>
</feature>
<evidence type="ECO:0000256" key="2">
    <source>
        <dbReference type="ARBA" id="ARBA00010065"/>
    </source>
</evidence>
<keyword evidence="7 9" id="KW-0472">Membrane</keyword>
<dbReference type="EMBL" id="JAGIBU010000013">
    <property type="protein sequence ID" value="MBS7825419.1"/>
    <property type="molecule type" value="Genomic_DNA"/>
</dbReference>
<dbReference type="RefSeq" id="WP_213404299.1">
    <property type="nucleotide sequence ID" value="NZ_JAGIBT010000014.1"/>
</dbReference>
<feature type="transmembrane region" description="Helical" evidence="9">
    <location>
        <begin position="484"/>
        <end position="502"/>
    </location>
</feature>
<comment type="subcellular location">
    <subcellularLocation>
        <location evidence="1 9">Cell membrane</location>
        <topology evidence="1 9">Multi-pass membrane protein</topology>
    </subcellularLocation>
</comment>
<dbReference type="Proteomes" id="UP000680020">
    <property type="component" value="Unassembled WGS sequence"/>
</dbReference>
<dbReference type="PANTHER" id="PTHR38686:SF1">
    <property type="entry name" value="APOLIPOPROTEIN N-ACYLTRANSFERASE"/>
    <property type="match status" value="1"/>
</dbReference>
<dbReference type="PROSITE" id="PS50263">
    <property type="entry name" value="CN_HYDROLASE"/>
    <property type="match status" value="1"/>
</dbReference>
<feature type="transmembrane region" description="Helical" evidence="9">
    <location>
        <begin position="119"/>
        <end position="138"/>
    </location>
</feature>
<evidence type="ECO:0000256" key="3">
    <source>
        <dbReference type="ARBA" id="ARBA00022475"/>
    </source>
</evidence>
<protein>
    <recommendedName>
        <fullName evidence="9">Apolipoprotein N-acyltransferase</fullName>
        <shortName evidence="9">ALP N-acyltransferase</shortName>
        <ecNumber evidence="9">2.3.1.269</ecNumber>
    </recommendedName>
</protein>
<dbReference type="GO" id="GO:0016410">
    <property type="term" value="F:N-acyltransferase activity"/>
    <property type="evidence" value="ECO:0007669"/>
    <property type="project" value="UniProtKB-UniRule"/>
</dbReference>
<comment type="caution">
    <text evidence="11">The sequence shown here is derived from an EMBL/GenBank/DDBJ whole genome shotgun (WGS) entry which is preliminary data.</text>
</comment>
<comment type="function">
    <text evidence="9">Catalyzes the phospholipid dependent N-acylation of the N-terminal cysteine of apolipoprotein, the last step in lipoprotein maturation.</text>
</comment>
<feature type="domain" description="CN hydrolase" evidence="10">
    <location>
        <begin position="228"/>
        <end position="470"/>
    </location>
</feature>
<dbReference type="Pfam" id="PF20154">
    <property type="entry name" value="LNT_N"/>
    <property type="match status" value="1"/>
</dbReference>
<evidence type="ECO:0000256" key="7">
    <source>
        <dbReference type="ARBA" id="ARBA00023136"/>
    </source>
</evidence>
<dbReference type="PANTHER" id="PTHR38686">
    <property type="entry name" value="APOLIPOPROTEIN N-ACYLTRANSFERASE"/>
    <property type="match status" value="1"/>
</dbReference>
<evidence type="ECO:0000256" key="1">
    <source>
        <dbReference type="ARBA" id="ARBA00004651"/>
    </source>
</evidence>
<dbReference type="InterPro" id="IPR036526">
    <property type="entry name" value="C-N_Hydrolase_sf"/>
</dbReference>
<evidence type="ECO:0000256" key="6">
    <source>
        <dbReference type="ARBA" id="ARBA00022989"/>
    </source>
</evidence>
<dbReference type="InterPro" id="IPR004563">
    <property type="entry name" value="Apolipo_AcylTrfase"/>
</dbReference>
<dbReference type="Gene3D" id="3.60.110.10">
    <property type="entry name" value="Carbon-nitrogen hydrolase"/>
    <property type="match status" value="1"/>
</dbReference>
<keyword evidence="5 9" id="KW-0812">Transmembrane</keyword>
<reference evidence="11" key="1">
    <citation type="submission" date="2021-03" db="EMBL/GenBank/DDBJ databases">
        <title>Identification and antibiotic profiling of Wohlfahrtiimonas chitiniclastica, an underestimated human pathogen.</title>
        <authorList>
            <person name="Kopf A."/>
            <person name="Bunk B."/>
            <person name="Coldewey S."/>
            <person name="Gunzer F."/>
            <person name="Riedel T."/>
            <person name="Schroettner P."/>
        </authorList>
    </citation>
    <scope>NUCLEOTIDE SEQUENCE</scope>
    <source>
        <strain evidence="11">DSM 100917</strain>
    </source>
</reference>
<feature type="transmembrane region" description="Helical" evidence="9">
    <location>
        <begin position="7"/>
        <end position="24"/>
    </location>
</feature>
<feature type="transmembrane region" description="Helical" evidence="9">
    <location>
        <begin position="53"/>
        <end position="71"/>
    </location>
</feature>
<keyword evidence="3 9" id="KW-1003">Cell membrane</keyword>
<keyword evidence="6 9" id="KW-1133">Transmembrane helix</keyword>
<comment type="similarity">
    <text evidence="2 9">Belongs to the CN hydrolase family. Apolipoprotein N-acyltransferase subfamily.</text>
</comment>
<feature type="transmembrane region" description="Helical" evidence="9">
    <location>
        <begin position="83"/>
        <end position="107"/>
    </location>
</feature>
<dbReference type="HAMAP" id="MF_01148">
    <property type="entry name" value="Lnt"/>
    <property type="match status" value="1"/>
</dbReference>
<feature type="transmembrane region" description="Helical" evidence="9">
    <location>
        <begin position="191"/>
        <end position="209"/>
    </location>
</feature>
<sequence>MQLTQRFFPPIIALLLGALMPLAFAPFHAWYVAPIALASVIYLVQFRSAKASGWLGFLFGLSMFTVGLWWVRISVHQFGGAPLPLAIAMVLLLAAYLALYYGALLYGVRKFNFPPALRYLVWLPTLGTLLEVLRAHLFTGFPWLALGYSLTDTPFALWLFPTFGALLSSFVIYFMAGLMLYIIVHVRSFKNIAPMAIGIVAIALITAVFSRMSDPIEDQPETLNIALVQGNITQDQKFDEAHFYQSIQTYVDLTSTVIEQANLVIWPETAVVAYYDQVSDLMNNLRHWSDLTDTEILIGIPRENAALEQFNAFVHLGQTANADQFYDKHRLLPFGEYIPAPAIFGTIYDWINMPLVGFTKGQAQQAPFTFPQFSTQTTGSICFEAVFGESLRYQAEQSGFLVNISNDAWFGDSLAPWQHLQIVQARALEFARPIARATNTGVTAFVDHHGNIIAKAPLFTATTLTHDITGQQGLTAYVKLGDTLGISLMCALLILLVLYRILKRRNDP</sequence>
<keyword evidence="4 9" id="KW-0808">Transferase</keyword>
<evidence type="ECO:0000256" key="8">
    <source>
        <dbReference type="ARBA" id="ARBA00023315"/>
    </source>
</evidence>
<evidence type="ECO:0000259" key="10">
    <source>
        <dbReference type="PROSITE" id="PS50263"/>
    </source>
</evidence>
<dbReference type="InterPro" id="IPR045378">
    <property type="entry name" value="LNT_N"/>
</dbReference>
<evidence type="ECO:0000256" key="5">
    <source>
        <dbReference type="ARBA" id="ARBA00022692"/>
    </source>
</evidence>